<gene>
    <name evidence="3" type="ORF">ELS83_00740</name>
</gene>
<dbReference type="InterPro" id="IPR011989">
    <property type="entry name" value="ARM-like"/>
</dbReference>
<keyword evidence="1" id="KW-0812">Transmembrane</keyword>
<keyword evidence="4" id="KW-1185">Reference proteome</keyword>
<evidence type="ECO:0000313" key="3">
    <source>
        <dbReference type="EMBL" id="NOU58323.1"/>
    </source>
</evidence>
<dbReference type="Proteomes" id="UP000732105">
    <property type="component" value="Unassembled WGS sequence"/>
</dbReference>
<dbReference type="SUPFAM" id="SSF48371">
    <property type="entry name" value="ARM repeat"/>
    <property type="match status" value="1"/>
</dbReference>
<proteinExistence type="predicted"/>
<name>A0ABX1WQI7_9BACT</name>
<evidence type="ECO:0000256" key="1">
    <source>
        <dbReference type="SAM" id="Phobius"/>
    </source>
</evidence>
<feature type="transmembrane region" description="Helical" evidence="1">
    <location>
        <begin position="99"/>
        <end position="117"/>
    </location>
</feature>
<evidence type="ECO:0000259" key="2">
    <source>
        <dbReference type="Pfam" id="PF13490"/>
    </source>
</evidence>
<organism evidence="3 4">
    <name type="scientific">Marinifilum caeruleilacunae</name>
    <dbReference type="NCBI Taxonomy" id="2499076"/>
    <lineage>
        <taxon>Bacteria</taxon>
        <taxon>Pseudomonadati</taxon>
        <taxon>Bacteroidota</taxon>
        <taxon>Bacteroidia</taxon>
        <taxon>Marinilabiliales</taxon>
        <taxon>Marinifilaceae</taxon>
    </lineage>
</organism>
<evidence type="ECO:0000313" key="4">
    <source>
        <dbReference type="Proteomes" id="UP000732105"/>
    </source>
</evidence>
<keyword evidence="1" id="KW-1133">Transmembrane helix</keyword>
<dbReference type="InterPro" id="IPR016024">
    <property type="entry name" value="ARM-type_fold"/>
</dbReference>
<dbReference type="Gene3D" id="1.10.10.1320">
    <property type="entry name" value="Anti-sigma factor, zinc-finger domain"/>
    <property type="match status" value="1"/>
</dbReference>
<keyword evidence="1" id="KW-0472">Membrane</keyword>
<accession>A0ABX1WQI7</accession>
<sequence length="268" mass="30714">MKMNCKNIQDLLVEYLEKDLNQEESHEVEKHLTNCESCRNEYQLAKQFLLAVNDIEDEQPSANLRMNFNQMLEEEKENLRKESLPITDTKQSNYRFGEFLKYAAAILIIFGIGFLFGKNLYTPNDRSMEIAQLQNDLQNMKQNLTMATLKQPTSSQRLKAVNILENQAGADDKVLSVLVQTLQSDANVNVRMAAANALTKFSHHPLVRNAYLEALKNQKEPSIQITLINILIDIQENRAKILLEEIMKEDNSLPVVKEMAKQGIKVFV</sequence>
<dbReference type="Pfam" id="PF13490">
    <property type="entry name" value="zf-HC2"/>
    <property type="match status" value="1"/>
</dbReference>
<dbReference type="InterPro" id="IPR041916">
    <property type="entry name" value="Anti_sigma_zinc_sf"/>
</dbReference>
<dbReference type="InterPro" id="IPR027383">
    <property type="entry name" value="Znf_put"/>
</dbReference>
<dbReference type="Pfam" id="PF13646">
    <property type="entry name" value="HEAT_2"/>
    <property type="match status" value="1"/>
</dbReference>
<dbReference type="EMBL" id="RZNH01000001">
    <property type="protein sequence ID" value="NOU58323.1"/>
    <property type="molecule type" value="Genomic_DNA"/>
</dbReference>
<dbReference type="Gene3D" id="1.25.10.10">
    <property type="entry name" value="Leucine-rich Repeat Variant"/>
    <property type="match status" value="1"/>
</dbReference>
<feature type="domain" description="Putative zinc-finger" evidence="2">
    <location>
        <begin position="5"/>
        <end position="39"/>
    </location>
</feature>
<reference evidence="3 4" key="1">
    <citation type="submission" date="2018-12" db="EMBL/GenBank/DDBJ databases">
        <title>Marinifilum JC070 sp. nov., a marine bacterium isolated from Yongle Blue Hole in the South China Sea.</title>
        <authorList>
            <person name="Fu T."/>
        </authorList>
    </citation>
    <scope>NUCLEOTIDE SEQUENCE [LARGE SCALE GENOMIC DNA]</scope>
    <source>
        <strain evidence="3 4">JC070</strain>
    </source>
</reference>
<protein>
    <recommendedName>
        <fullName evidence="2">Putative zinc-finger domain-containing protein</fullName>
    </recommendedName>
</protein>
<comment type="caution">
    <text evidence="3">The sequence shown here is derived from an EMBL/GenBank/DDBJ whole genome shotgun (WGS) entry which is preliminary data.</text>
</comment>